<evidence type="ECO:0000313" key="2">
    <source>
        <dbReference type="Proteomes" id="UP000193335"/>
    </source>
</evidence>
<organism evidence="1 2">
    <name type="scientific">Bradyrhizobium japonicum</name>
    <dbReference type="NCBI Taxonomy" id="375"/>
    <lineage>
        <taxon>Bacteria</taxon>
        <taxon>Pseudomonadati</taxon>
        <taxon>Pseudomonadota</taxon>
        <taxon>Alphaproteobacteria</taxon>
        <taxon>Hyphomicrobiales</taxon>
        <taxon>Nitrobacteraceae</taxon>
        <taxon>Bradyrhizobium</taxon>
    </lineage>
</organism>
<name>A0A1Y2JXQ6_BRAJP</name>
<dbReference type="AlphaFoldDB" id="A0A1Y2JXQ6"/>
<evidence type="ECO:0000313" key="1">
    <source>
        <dbReference type="EMBL" id="OSJ36986.1"/>
    </source>
</evidence>
<dbReference type="EMBL" id="NAFL01000155">
    <property type="protein sequence ID" value="OSJ36986.1"/>
    <property type="molecule type" value="Genomic_DNA"/>
</dbReference>
<proteinExistence type="predicted"/>
<dbReference type="Proteomes" id="UP000193335">
    <property type="component" value="Unassembled WGS sequence"/>
</dbReference>
<protein>
    <submittedName>
        <fullName evidence="1">Uncharacterized protein</fullName>
    </submittedName>
</protein>
<reference evidence="1 2" key="1">
    <citation type="submission" date="2017-03" db="EMBL/GenBank/DDBJ databases">
        <title>Whole genome sequences of fourteen strains of Bradyrhizobium canariense and one strain of Bradyrhizobium japonicum isolated from Lupinus (Papilionoideae: Genisteae) species in Algeria.</title>
        <authorList>
            <person name="Crovadore J."/>
            <person name="Chekireb D."/>
            <person name="Brachmann A."/>
            <person name="Chablais R."/>
            <person name="Cochard B."/>
            <person name="Lefort F."/>
        </authorList>
    </citation>
    <scope>NUCLEOTIDE SEQUENCE [LARGE SCALE GENOMIC DNA]</scope>
    <source>
        <strain evidence="1 2">UBMA197</strain>
    </source>
</reference>
<accession>A0A1Y2JXQ6</accession>
<comment type="caution">
    <text evidence="1">The sequence shown here is derived from an EMBL/GenBank/DDBJ whole genome shotgun (WGS) entry which is preliminary data.</text>
</comment>
<sequence>MKKAPLIIHAAQVLRRARKLPVGPARNDLRQLARGLLRLHKAGVRANVQIIEARSQPTFH</sequence>
<gene>
    <name evidence="1" type="ORF">BSZ19_01580</name>
</gene>